<dbReference type="EMBL" id="CABFOC020000060">
    <property type="protein sequence ID" value="CAH0055765.1"/>
    <property type="molecule type" value="Genomic_DNA"/>
</dbReference>
<name>A0A9P0EQ85_9HYPO</name>
<sequence>MDVSPFLSTLAPEILQLVIEHTHASAHWPLAQTCKYIYLNSESILERHRKAWQEFRVASDLDPRTVINLLWSVFSQGAASIEAWHVREFEVWGDREGSNSDSWEAIWDTWHVDVDTGKRTVKGDTVPWPLSNQETNYFCDTMLKLPRFYGESRNLNDELRQVFESCRDSLPKAILLAHLPRIQALRYAQVDDELTRHSLDALSGFMYWCESAGTWLPGLQSLSKVSLHIGLDRTDDEVVPPEYLSRSADNFCALLCLPNISEVYISHVDGGLPLRDRGSLCPKDIRPSLAKTSPVQTIILDMLEYELSDRLIDFIARIPRALQALAIRFNTNNYNDLPENTERMVYELSKHQGPSLQRLCIHDDEQDEGPSSLNWRTLDELIPFEDLRVANLDWRAIEAGLDPNEKAQSRSELLERLFGIFKNALPAKMEIVAFGQFESDEPVFFKLDQISGSELGYIDDVVEAMVKSERYRNLKAVFLQGIQTQLSYLTGITLRFPKTIKAADERGIYIHVKGSKPPPGLSRNGEFVPFPRRDSMVTGRFETEDRERLHCTKRYRD</sequence>
<organism evidence="1 2">
    <name type="scientific">Clonostachys solani</name>
    <dbReference type="NCBI Taxonomy" id="160281"/>
    <lineage>
        <taxon>Eukaryota</taxon>
        <taxon>Fungi</taxon>
        <taxon>Dikarya</taxon>
        <taxon>Ascomycota</taxon>
        <taxon>Pezizomycotina</taxon>
        <taxon>Sordariomycetes</taxon>
        <taxon>Hypocreomycetidae</taxon>
        <taxon>Hypocreales</taxon>
        <taxon>Bionectriaceae</taxon>
        <taxon>Clonostachys</taxon>
    </lineage>
</organism>
<protein>
    <submittedName>
        <fullName evidence="1">Uncharacterized protein</fullName>
    </submittedName>
</protein>
<proteinExistence type="predicted"/>
<comment type="caution">
    <text evidence="1">The sequence shown here is derived from an EMBL/GenBank/DDBJ whole genome shotgun (WGS) entry which is preliminary data.</text>
</comment>
<evidence type="ECO:0000313" key="1">
    <source>
        <dbReference type="EMBL" id="CAH0055765.1"/>
    </source>
</evidence>
<keyword evidence="2" id="KW-1185">Reference proteome</keyword>
<dbReference type="AlphaFoldDB" id="A0A9P0EQ85"/>
<reference evidence="1 2" key="2">
    <citation type="submission" date="2021-10" db="EMBL/GenBank/DDBJ databases">
        <authorList>
            <person name="Piombo E."/>
        </authorList>
    </citation>
    <scope>NUCLEOTIDE SEQUENCE [LARGE SCALE GENOMIC DNA]</scope>
</reference>
<gene>
    <name evidence="1" type="ORF">CSOL1703_00017960</name>
</gene>
<accession>A0A9P0EQ85</accession>
<reference evidence="2" key="1">
    <citation type="submission" date="2019-06" db="EMBL/GenBank/DDBJ databases">
        <authorList>
            <person name="Broberg M."/>
        </authorList>
    </citation>
    <scope>NUCLEOTIDE SEQUENCE [LARGE SCALE GENOMIC DNA]</scope>
</reference>
<dbReference type="OrthoDB" id="3644718at2759"/>
<dbReference type="Proteomes" id="UP000775872">
    <property type="component" value="Unassembled WGS sequence"/>
</dbReference>
<evidence type="ECO:0000313" key="2">
    <source>
        <dbReference type="Proteomes" id="UP000775872"/>
    </source>
</evidence>